<dbReference type="InterPro" id="IPR051863">
    <property type="entry name" value="HIPP"/>
</dbReference>
<dbReference type="InterPro" id="IPR006121">
    <property type="entry name" value="HMA_dom"/>
</dbReference>
<name>A0A2G9HE01_9LAMI</name>
<dbReference type="STRING" id="429701.A0A2G9HE01"/>
<dbReference type="InterPro" id="IPR036163">
    <property type="entry name" value="HMA_dom_sf"/>
</dbReference>
<sequence>MVQKTVLKVDVSCHKCKTKVLKAVLGLQGIDKVEVDGATGTLSVTGDADPYEIIVKVRKAGKFAEIMSVGPPPAPQKQVEESKAQGK</sequence>
<evidence type="ECO:0000259" key="8">
    <source>
        <dbReference type="PROSITE" id="PS50846"/>
    </source>
</evidence>
<proteinExistence type="inferred from homology"/>
<keyword evidence="3" id="KW-0479">Metal-binding</keyword>
<keyword evidence="2" id="KW-0488">Methylation</keyword>
<comment type="subcellular location">
    <subcellularLocation>
        <location evidence="1">Membrane</location>
        <topology evidence="1">Peripheral membrane protein</topology>
    </subcellularLocation>
</comment>
<dbReference type="Pfam" id="PF00403">
    <property type="entry name" value="HMA"/>
    <property type="match status" value="1"/>
</dbReference>
<feature type="domain" description="HMA" evidence="8">
    <location>
        <begin position="2"/>
        <end position="65"/>
    </location>
</feature>
<evidence type="ECO:0000256" key="1">
    <source>
        <dbReference type="ARBA" id="ARBA00004170"/>
    </source>
</evidence>
<dbReference type="PANTHER" id="PTHR45811">
    <property type="entry name" value="COPPER TRANSPORT PROTEIN FAMILY-RELATED"/>
    <property type="match status" value="1"/>
</dbReference>
<protein>
    <submittedName>
        <fullName evidence="9">Copper chaperone</fullName>
    </submittedName>
</protein>
<dbReference type="GO" id="GO:0046872">
    <property type="term" value="F:metal ion binding"/>
    <property type="evidence" value="ECO:0007669"/>
    <property type="project" value="UniProtKB-KW"/>
</dbReference>
<evidence type="ECO:0000256" key="6">
    <source>
        <dbReference type="ARBA" id="ARBA00024045"/>
    </source>
</evidence>
<evidence type="ECO:0000256" key="3">
    <source>
        <dbReference type="ARBA" id="ARBA00022723"/>
    </source>
</evidence>
<dbReference type="OrthoDB" id="689350at2759"/>
<evidence type="ECO:0000313" key="9">
    <source>
        <dbReference type="EMBL" id="PIN15767.1"/>
    </source>
</evidence>
<keyword evidence="5" id="KW-0636">Prenylation</keyword>
<feature type="compositionally biased region" description="Basic and acidic residues" evidence="7">
    <location>
        <begin position="78"/>
        <end position="87"/>
    </location>
</feature>
<dbReference type="Proteomes" id="UP000231279">
    <property type="component" value="Unassembled WGS sequence"/>
</dbReference>
<evidence type="ECO:0000313" key="10">
    <source>
        <dbReference type="Proteomes" id="UP000231279"/>
    </source>
</evidence>
<dbReference type="CDD" id="cd00371">
    <property type="entry name" value="HMA"/>
    <property type="match status" value="1"/>
</dbReference>
<evidence type="ECO:0000256" key="7">
    <source>
        <dbReference type="SAM" id="MobiDB-lite"/>
    </source>
</evidence>
<feature type="region of interest" description="Disordered" evidence="7">
    <location>
        <begin position="68"/>
        <end position="87"/>
    </location>
</feature>
<keyword evidence="4" id="KW-0449">Lipoprotein</keyword>
<dbReference type="GO" id="GO:0009626">
    <property type="term" value="P:plant-type hypersensitive response"/>
    <property type="evidence" value="ECO:0007669"/>
    <property type="project" value="UniProtKB-KW"/>
</dbReference>
<comment type="caution">
    <text evidence="9">The sequence shown here is derived from an EMBL/GenBank/DDBJ whole genome shotgun (WGS) entry which is preliminary data.</text>
</comment>
<dbReference type="PANTHER" id="PTHR45811:SF13">
    <property type="entry name" value="OS04G0661100 PROTEIN"/>
    <property type="match status" value="1"/>
</dbReference>
<comment type="similarity">
    <text evidence="6">Belongs to the HIPP family.</text>
</comment>
<evidence type="ECO:0000256" key="2">
    <source>
        <dbReference type="ARBA" id="ARBA00022481"/>
    </source>
</evidence>
<dbReference type="PROSITE" id="PS50846">
    <property type="entry name" value="HMA_2"/>
    <property type="match status" value="1"/>
</dbReference>
<dbReference type="Gene3D" id="3.30.70.100">
    <property type="match status" value="1"/>
</dbReference>
<organism evidence="9 10">
    <name type="scientific">Handroanthus impetiginosus</name>
    <dbReference type="NCBI Taxonomy" id="429701"/>
    <lineage>
        <taxon>Eukaryota</taxon>
        <taxon>Viridiplantae</taxon>
        <taxon>Streptophyta</taxon>
        <taxon>Embryophyta</taxon>
        <taxon>Tracheophyta</taxon>
        <taxon>Spermatophyta</taxon>
        <taxon>Magnoliopsida</taxon>
        <taxon>eudicotyledons</taxon>
        <taxon>Gunneridae</taxon>
        <taxon>Pentapetalae</taxon>
        <taxon>asterids</taxon>
        <taxon>lamiids</taxon>
        <taxon>Lamiales</taxon>
        <taxon>Bignoniaceae</taxon>
        <taxon>Crescentiina</taxon>
        <taxon>Tabebuia alliance</taxon>
        <taxon>Handroanthus</taxon>
    </lineage>
</organism>
<gene>
    <name evidence="9" type="ORF">CDL12_11576</name>
</gene>
<evidence type="ECO:0000256" key="4">
    <source>
        <dbReference type="ARBA" id="ARBA00023288"/>
    </source>
</evidence>
<dbReference type="SUPFAM" id="SSF55008">
    <property type="entry name" value="HMA, heavy metal-associated domain"/>
    <property type="match status" value="1"/>
</dbReference>
<dbReference type="EMBL" id="NKXS01002016">
    <property type="protein sequence ID" value="PIN15767.1"/>
    <property type="molecule type" value="Genomic_DNA"/>
</dbReference>
<reference evidence="10" key="1">
    <citation type="journal article" date="2018" name="Gigascience">
        <title>Genome assembly of the Pink Ipe (Handroanthus impetiginosus, Bignoniaceae), a highly valued, ecologically keystone Neotropical timber forest tree.</title>
        <authorList>
            <person name="Silva-Junior O.B."/>
            <person name="Grattapaglia D."/>
            <person name="Novaes E."/>
            <person name="Collevatti R.G."/>
        </authorList>
    </citation>
    <scope>NUCLEOTIDE SEQUENCE [LARGE SCALE GENOMIC DNA]</scope>
    <source>
        <strain evidence="10">cv. UFG-1</strain>
    </source>
</reference>
<evidence type="ECO:0000256" key="5">
    <source>
        <dbReference type="ARBA" id="ARBA00023289"/>
    </source>
</evidence>
<keyword evidence="10" id="KW-1185">Reference proteome</keyword>
<accession>A0A2G9HE01</accession>
<dbReference type="GO" id="GO:0016020">
    <property type="term" value="C:membrane"/>
    <property type="evidence" value="ECO:0007669"/>
    <property type="project" value="UniProtKB-SubCell"/>
</dbReference>
<dbReference type="AlphaFoldDB" id="A0A2G9HE01"/>